<dbReference type="InterPro" id="IPR006976">
    <property type="entry name" value="VanZ-like"/>
</dbReference>
<keyword evidence="1" id="KW-0812">Transmembrane</keyword>
<reference evidence="3 4" key="1">
    <citation type="submission" date="2019-11" db="EMBL/GenBank/DDBJ databases">
        <title>Comparative genomics of hydrocarbon-degrading Desulfosarcina strains.</title>
        <authorList>
            <person name="Watanabe M."/>
            <person name="Kojima H."/>
            <person name="Fukui M."/>
        </authorList>
    </citation>
    <scope>NUCLEOTIDE SEQUENCE [LARGE SCALE GENOMIC DNA]</scope>
    <source>
        <strain evidence="4">oXyS1</strain>
    </source>
</reference>
<name>A0A5K8AIP8_9BACT</name>
<feature type="transmembrane region" description="Helical" evidence="1">
    <location>
        <begin position="140"/>
        <end position="158"/>
    </location>
</feature>
<gene>
    <name evidence="3" type="ORF">DSCOOX_55460</name>
</gene>
<dbReference type="Proteomes" id="UP000422108">
    <property type="component" value="Chromosome"/>
</dbReference>
<organism evidence="3 4">
    <name type="scientific">Desulfosarcina ovata subsp. ovata</name>
    <dbReference type="NCBI Taxonomy" id="2752305"/>
    <lineage>
        <taxon>Bacteria</taxon>
        <taxon>Pseudomonadati</taxon>
        <taxon>Thermodesulfobacteriota</taxon>
        <taxon>Desulfobacteria</taxon>
        <taxon>Desulfobacterales</taxon>
        <taxon>Desulfosarcinaceae</taxon>
        <taxon>Desulfosarcina</taxon>
    </lineage>
</organism>
<dbReference type="AlphaFoldDB" id="A0A5K8AIP8"/>
<dbReference type="PANTHER" id="PTHR28008:SF1">
    <property type="entry name" value="DOMAIN PROTEIN, PUTATIVE (AFU_ORTHOLOGUE AFUA_3G10980)-RELATED"/>
    <property type="match status" value="1"/>
</dbReference>
<dbReference type="EMBL" id="AP021879">
    <property type="protein sequence ID" value="BBO92366.1"/>
    <property type="molecule type" value="Genomic_DNA"/>
</dbReference>
<dbReference type="PANTHER" id="PTHR28008">
    <property type="entry name" value="DOMAIN PROTEIN, PUTATIVE (AFU_ORTHOLOGUE AFUA_3G10980)-RELATED"/>
    <property type="match status" value="1"/>
</dbReference>
<dbReference type="NCBIfam" id="NF037970">
    <property type="entry name" value="vanZ_1"/>
    <property type="match status" value="1"/>
</dbReference>
<feature type="transmembrane region" description="Helical" evidence="1">
    <location>
        <begin position="102"/>
        <end position="120"/>
    </location>
</feature>
<evidence type="ECO:0000256" key="1">
    <source>
        <dbReference type="SAM" id="Phobius"/>
    </source>
</evidence>
<proteinExistence type="predicted"/>
<protein>
    <recommendedName>
        <fullName evidence="2">VanZ-like domain-containing protein</fullName>
    </recommendedName>
</protein>
<sequence>MKYDKVVGVPGAAHLRHPVNDYRSICYDKLVTLIAMRTARSIDFFAWLPVAALCAAIFLQSCFASPDIGPSFPLKDKALHAAVYALLAGLVFRACRLTWPAWRAPIQILVVSVAFATLFGAGDELHQAFVATRQADALDLLADLVGSLVGGGIYLTIFRRPPKATARPSTP</sequence>
<feature type="transmembrane region" description="Helical" evidence="1">
    <location>
        <begin position="44"/>
        <end position="66"/>
    </location>
</feature>
<dbReference type="Pfam" id="PF04892">
    <property type="entry name" value="VanZ"/>
    <property type="match status" value="1"/>
</dbReference>
<keyword evidence="1" id="KW-1133">Transmembrane helix</keyword>
<accession>A0A5K8AIP8</accession>
<feature type="transmembrane region" description="Helical" evidence="1">
    <location>
        <begin position="78"/>
        <end position="95"/>
    </location>
</feature>
<keyword evidence="4" id="KW-1185">Reference proteome</keyword>
<evidence type="ECO:0000259" key="2">
    <source>
        <dbReference type="Pfam" id="PF04892"/>
    </source>
</evidence>
<keyword evidence="1" id="KW-0472">Membrane</keyword>
<feature type="domain" description="VanZ-like" evidence="2">
    <location>
        <begin position="76"/>
        <end position="156"/>
    </location>
</feature>
<evidence type="ECO:0000313" key="4">
    <source>
        <dbReference type="Proteomes" id="UP000422108"/>
    </source>
</evidence>
<evidence type="ECO:0000313" key="3">
    <source>
        <dbReference type="EMBL" id="BBO92366.1"/>
    </source>
</evidence>